<dbReference type="Proteomes" id="UP000225379">
    <property type="component" value="Unassembled WGS sequence"/>
</dbReference>
<evidence type="ECO:0000313" key="2">
    <source>
        <dbReference type="Proteomes" id="UP000225379"/>
    </source>
</evidence>
<dbReference type="AlphaFoldDB" id="A0A2B8BMY1"/>
<accession>A0A2B8BMY1</accession>
<dbReference type="SUPFAM" id="SSF53756">
    <property type="entry name" value="UDP-Glycosyltransferase/glycogen phosphorylase"/>
    <property type="match status" value="1"/>
</dbReference>
<reference evidence="2" key="1">
    <citation type="submission" date="2017-10" db="EMBL/GenBank/DDBJ databases">
        <authorList>
            <person name="Kravchenko I.K."/>
            <person name="Grouzdev D.S."/>
        </authorList>
    </citation>
    <scope>NUCLEOTIDE SEQUENCE [LARGE SCALE GENOMIC DNA]</scope>
    <source>
        <strain evidence="2">B2</strain>
    </source>
</reference>
<dbReference type="OrthoDB" id="7318871at2"/>
<protein>
    <recommendedName>
        <fullName evidence="3">Glycosyltransferase</fullName>
    </recommendedName>
</protein>
<dbReference type="EMBL" id="PDKW01000036">
    <property type="protein sequence ID" value="PGH59301.1"/>
    <property type="molecule type" value="Genomic_DNA"/>
</dbReference>
<sequence length="406" mass="45790">MQDVNGTFQIIDPDLVNQSGHCFSMAYSLKTALEQRNWKVRVHTPGRLDDPASFRSLQPEQTLHRVTDKLFDVPVIDIGAANHQTYLDLSALGAPAPEEVLFFTTVVIRNLFGITRWLDRVKAERGALPKLIFLLWSQQCFDGPTGTIHHRNSELFRHFLSWVAEQDQSRITVYTFSERHVEHLSHLCDARVELNEFPLNGFSFNFGGEEKPEPDGQGSDGPVLGYLGNSWWIHKGLRQILGAIRLLRGWNVRVRYLLQIDVRFADYDADALLAEYADVLNAPEVEVCHGCLAPDDYKRRMLSCDVLALPYGPAYEWQPSGILHEGLWYGKPVVVPSRSSMADTLRRLGVSMPSYAEWTGEGVAAACRQAVDGLDGYKAAMASISKEFRRCRPVDRFLDRLGCHGS</sequence>
<keyword evidence="2" id="KW-1185">Reference proteome</keyword>
<evidence type="ECO:0008006" key="3">
    <source>
        <dbReference type="Google" id="ProtNLM"/>
    </source>
</evidence>
<evidence type="ECO:0000313" key="1">
    <source>
        <dbReference type="EMBL" id="PGH59301.1"/>
    </source>
</evidence>
<comment type="caution">
    <text evidence="1">The sequence shown here is derived from an EMBL/GenBank/DDBJ whole genome shotgun (WGS) entry which is preliminary data.</text>
</comment>
<gene>
    <name evidence="1" type="ORF">CRT60_01330</name>
</gene>
<name>A0A2B8BMY1_9PROT</name>
<proteinExistence type="predicted"/>
<organism evidence="1 2">
    <name type="scientific">Azospirillum palustre</name>
    <dbReference type="NCBI Taxonomy" id="2044885"/>
    <lineage>
        <taxon>Bacteria</taxon>
        <taxon>Pseudomonadati</taxon>
        <taxon>Pseudomonadota</taxon>
        <taxon>Alphaproteobacteria</taxon>
        <taxon>Rhodospirillales</taxon>
        <taxon>Azospirillaceae</taxon>
        <taxon>Azospirillum</taxon>
    </lineage>
</organism>
<dbReference type="Gene3D" id="3.40.50.2000">
    <property type="entry name" value="Glycogen Phosphorylase B"/>
    <property type="match status" value="1"/>
</dbReference>
<dbReference type="RefSeq" id="WP_098734652.1">
    <property type="nucleotide sequence ID" value="NZ_PDKW01000036.1"/>
</dbReference>